<evidence type="ECO:0000313" key="3">
    <source>
        <dbReference type="EMBL" id="SEU25029.1"/>
    </source>
</evidence>
<organism evidence="3 4">
    <name type="scientific">Stigmatella erecta</name>
    <dbReference type="NCBI Taxonomy" id="83460"/>
    <lineage>
        <taxon>Bacteria</taxon>
        <taxon>Pseudomonadati</taxon>
        <taxon>Myxococcota</taxon>
        <taxon>Myxococcia</taxon>
        <taxon>Myxococcales</taxon>
        <taxon>Cystobacterineae</taxon>
        <taxon>Archangiaceae</taxon>
        <taxon>Stigmatella</taxon>
    </lineage>
</organism>
<keyword evidence="4" id="KW-1185">Reference proteome</keyword>
<name>A0A1I0KJZ0_9BACT</name>
<comment type="similarity">
    <text evidence="2">Belongs to the LarC family.</text>
</comment>
<dbReference type="GO" id="GO:0016151">
    <property type="term" value="F:nickel cation binding"/>
    <property type="evidence" value="ECO:0007669"/>
    <property type="project" value="UniProtKB-UniRule"/>
</dbReference>
<sequence>MRAGAGEAGGRKILYLEPVGGIAGDMFLAAGVDLGLSPESIAQALGGLMVPGWKLAVSRAVRHAISGTHLDVVLDAREAHPHRAYADIQRLIEAADTLPPRAKARALAVFRAIGEAEAKVHGVPLEEIHFHEVGAVDSIVDICGAAVVLELLGNPEVYAAPPPLGSGTIRVAHGSMPIPVPATLELLRDVPVRFEGVGELTTPTGAALLKVLARIGHAPDFIVERVGYGVGTKDFKDRPNVLRASLGRAEARADAGLWVVEANLDDSTPQLLGHLMERLLEQGAKDVWVVPAVMKKGRPGHLLGVLVEGGQREGLMDLVLRESTTLGVRYHRVERHALERDWVEVETPWGKVRVKRGLRAGEVLNAHPEFEDCRQVADKAGVPLKQVMAAALAALTRG</sequence>
<evidence type="ECO:0000256" key="2">
    <source>
        <dbReference type="HAMAP-Rule" id="MF_01074"/>
    </source>
</evidence>
<dbReference type="InterPro" id="IPR002822">
    <property type="entry name" value="Ni_insertion"/>
</dbReference>
<evidence type="ECO:0000313" key="4">
    <source>
        <dbReference type="Proteomes" id="UP000199181"/>
    </source>
</evidence>
<dbReference type="Pfam" id="PF01969">
    <property type="entry name" value="Ni_insertion"/>
    <property type="match status" value="1"/>
</dbReference>
<accession>A0A1I0KJZ0</accession>
<dbReference type="PANTHER" id="PTHR36566">
    <property type="entry name" value="NICKEL INSERTION PROTEIN-RELATED"/>
    <property type="match status" value="1"/>
</dbReference>
<reference evidence="4" key="1">
    <citation type="submission" date="2016-10" db="EMBL/GenBank/DDBJ databases">
        <authorList>
            <person name="Varghese N."/>
            <person name="Submissions S."/>
        </authorList>
    </citation>
    <scope>NUCLEOTIDE SEQUENCE [LARGE SCALE GENOMIC DNA]</scope>
    <source>
        <strain evidence="4">DSM 16858</strain>
    </source>
</reference>
<dbReference type="HAMAP" id="MF_01074">
    <property type="entry name" value="LarC"/>
    <property type="match status" value="1"/>
</dbReference>
<dbReference type="Gene3D" id="3.10.20.300">
    <property type="entry name" value="mk0293 like domain"/>
    <property type="match status" value="1"/>
</dbReference>
<dbReference type="Gene3D" id="3.30.70.1380">
    <property type="entry name" value="Transcriptional regulatory protein pf0864 domain like"/>
    <property type="match status" value="1"/>
</dbReference>
<gene>
    <name evidence="3" type="ORF">SAMN05443639_111174</name>
</gene>
<dbReference type="NCBIfam" id="TIGR00299">
    <property type="entry name" value="nickel pincer cofactor biosynthesis protein LarC"/>
    <property type="match status" value="1"/>
</dbReference>
<dbReference type="GO" id="GO:0016829">
    <property type="term" value="F:lyase activity"/>
    <property type="evidence" value="ECO:0007669"/>
    <property type="project" value="UniProtKB-UniRule"/>
</dbReference>
<protein>
    <recommendedName>
        <fullName evidence="2">Putative nickel insertion protein</fullName>
    </recommendedName>
</protein>
<dbReference type="Proteomes" id="UP000199181">
    <property type="component" value="Unassembled WGS sequence"/>
</dbReference>
<keyword evidence="1 2" id="KW-0533">Nickel</keyword>
<dbReference type="EMBL" id="FOIJ01000011">
    <property type="protein sequence ID" value="SEU25029.1"/>
    <property type="molecule type" value="Genomic_DNA"/>
</dbReference>
<dbReference type="RefSeq" id="WP_281248042.1">
    <property type="nucleotide sequence ID" value="NZ_FOIJ01000011.1"/>
</dbReference>
<evidence type="ECO:0000256" key="1">
    <source>
        <dbReference type="ARBA" id="ARBA00022596"/>
    </source>
</evidence>
<dbReference type="PANTHER" id="PTHR36566:SF1">
    <property type="entry name" value="PYRIDINIUM-3,5-BISTHIOCARBOXYLIC ACID MONONUCLEOTIDE NICKEL INSERTION PROTEIN"/>
    <property type="match status" value="1"/>
</dbReference>
<keyword evidence="2" id="KW-0456">Lyase</keyword>
<dbReference type="AlphaFoldDB" id="A0A1I0KJZ0"/>
<proteinExistence type="inferred from homology"/>